<feature type="signal peptide" evidence="3">
    <location>
        <begin position="1"/>
        <end position="18"/>
    </location>
</feature>
<organism evidence="4 5">
    <name type="scientific">Iphiclides podalirius</name>
    <name type="common">scarce swallowtail</name>
    <dbReference type="NCBI Taxonomy" id="110791"/>
    <lineage>
        <taxon>Eukaryota</taxon>
        <taxon>Metazoa</taxon>
        <taxon>Ecdysozoa</taxon>
        <taxon>Arthropoda</taxon>
        <taxon>Hexapoda</taxon>
        <taxon>Insecta</taxon>
        <taxon>Pterygota</taxon>
        <taxon>Neoptera</taxon>
        <taxon>Endopterygota</taxon>
        <taxon>Lepidoptera</taxon>
        <taxon>Glossata</taxon>
        <taxon>Ditrysia</taxon>
        <taxon>Papilionoidea</taxon>
        <taxon>Papilionidae</taxon>
        <taxon>Papilioninae</taxon>
        <taxon>Iphiclides</taxon>
    </lineage>
</organism>
<reference evidence="4" key="1">
    <citation type="submission" date="2022-03" db="EMBL/GenBank/DDBJ databases">
        <authorList>
            <person name="Martin H S."/>
        </authorList>
    </citation>
    <scope>NUCLEOTIDE SEQUENCE</scope>
</reference>
<gene>
    <name evidence="4" type="ORF">IPOD504_LOCUS9361</name>
</gene>
<proteinExistence type="predicted"/>
<feature type="region of interest" description="Disordered" evidence="2">
    <location>
        <begin position="398"/>
        <end position="422"/>
    </location>
</feature>
<sequence>MSGATFISILNLIALVAASYIDDGAFMKPKMEKTNIVNKGVWIKRTDDDQPIKTASGDFIFRSSSLDADSLLHNNFDPFGDNFARDSMMAPNYVERSKRSANGAYDIKPSNYTQNIQNPILDMDHLVKTEAYALINRSSTIAYRNATSVIPKRSMQNDYESEIIKKIELTEEGNKTEESYETNKMDRNVFENEDRAWHQTAPMTDVNNYKILPKNEDNKNKNRPITEKGLVKVLSMLTKTFKKVMKQHNDIKKIHTKLSSINEEFMKNAQLLMTKFQDFDVKYLYLMKFNEHLKELEAKLRGKEEFYKSKEAELTKNLAEFEKQQKKFLVQQQQFYNIQKLMLAQNEKINLKQNLIAKTQNEISLRQNNFARILKKAKQIYIDTKNPIPQKLSAILSKPKESGERRNNDIEKTTTTRTTDTPNTESIKINLFSVPTMTHIENYDNEILKERDDHSVDDLIYKYYFNNTYIDVLMKNKVLSSFVAPPGNPLTRNTKSKRNEDPMFIEKSTNLIPVNEIKLKSNQRGKSGLQLIRGKRWIKYSKKNNRRKHIGKDLNINFKKQEVKPNPNKSNVSLEGQALKKTTRVKSKNTGKDPFWDMATSFCKGIGQDENDQMLHWCIEKALRRLRSIDMKLTRPTVTAEPTENPEIVKGVVTLEQTVPQERFKTTKMATESDEIFTTVMSPSTSNPDTVSSPASTGEAETTDSALFFPDNDQLESNLKQYDVKPDTEGTVYYDGSVHASQFEHLNLVASIPCYYLRIISSVIDAKAYYYVHVSPCISEDGPESDGISDLLPGMESDSRVDVDPLALDLQQRRRAYVRRINEDIMRQMKSG</sequence>
<feature type="compositionally biased region" description="Basic and acidic residues" evidence="2">
    <location>
        <begin position="398"/>
        <end position="414"/>
    </location>
</feature>
<feature type="coiled-coil region" evidence="1">
    <location>
        <begin position="293"/>
        <end position="324"/>
    </location>
</feature>
<protein>
    <submittedName>
        <fullName evidence="4">Uncharacterized protein</fullName>
    </submittedName>
</protein>
<evidence type="ECO:0000256" key="2">
    <source>
        <dbReference type="SAM" id="MobiDB-lite"/>
    </source>
</evidence>
<feature type="chain" id="PRO_5046176959" evidence="3">
    <location>
        <begin position="19"/>
        <end position="832"/>
    </location>
</feature>
<evidence type="ECO:0000256" key="1">
    <source>
        <dbReference type="SAM" id="Coils"/>
    </source>
</evidence>
<evidence type="ECO:0000313" key="5">
    <source>
        <dbReference type="Proteomes" id="UP000837857"/>
    </source>
</evidence>
<keyword evidence="1" id="KW-0175">Coiled coil</keyword>
<dbReference type="Proteomes" id="UP000837857">
    <property type="component" value="Chromosome 23"/>
</dbReference>
<feature type="region of interest" description="Disordered" evidence="2">
    <location>
        <begin position="680"/>
        <end position="701"/>
    </location>
</feature>
<evidence type="ECO:0000256" key="3">
    <source>
        <dbReference type="SAM" id="SignalP"/>
    </source>
</evidence>
<dbReference type="EMBL" id="OW152835">
    <property type="protein sequence ID" value="CAH2056089.1"/>
    <property type="molecule type" value="Genomic_DNA"/>
</dbReference>
<feature type="non-terminal residue" evidence="4">
    <location>
        <position position="1"/>
    </location>
</feature>
<evidence type="ECO:0000313" key="4">
    <source>
        <dbReference type="EMBL" id="CAH2056089.1"/>
    </source>
</evidence>
<keyword evidence="3" id="KW-0732">Signal</keyword>
<accession>A0ABN8IEK2</accession>
<name>A0ABN8IEK2_9NEOP</name>
<keyword evidence="5" id="KW-1185">Reference proteome</keyword>